<evidence type="ECO:0000256" key="3">
    <source>
        <dbReference type="ARBA" id="ARBA00022946"/>
    </source>
</evidence>
<accession>A0A4Y7ICH4</accession>
<evidence type="ECO:0008006" key="7">
    <source>
        <dbReference type="Google" id="ProtNLM"/>
    </source>
</evidence>
<dbReference type="Gramene" id="RZC46627">
    <property type="protein sequence ID" value="RZC46627"/>
    <property type="gene ID" value="C5167_039576"/>
</dbReference>
<dbReference type="GO" id="GO:0005739">
    <property type="term" value="C:mitochondrion"/>
    <property type="evidence" value="ECO:0007669"/>
    <property type="project" value="UniProtKB-SubCell"/>
</dbReference>
<keyword evidence="6" id="KW-1185">Reference proteome</keyword>
<evidence type="ECO:0000313" key="5">
    <source>
        <dbReference type="EMBL" id="RZC46627.1"/>
    </source>
</evidence>
<evidence type="ECO:0000256" key="1">
    <source>
        <dbReference type="ARBA" id="ARBA00004173"/>
    </source>
</evidence>
<dbReference type="Proteomes" id="UP000316621">
    <property type="component" value="Chromosome 1"/>
</dbReference>
<dbReference type="AlphaFoldDB" id="A0A4Y7ICH4"/>
<evidence type="ECO:0000256" key="2">
    <source>
        <dbReference type="ARBA" id="ARBA00009116"/>
    </source>
</evidence>
<dbReference type="InterPro" id="IPR010591">
    <property type="entry name" value="ATP11"/>
</dbReference>
<keyword evidence="3" id="KW-0809">Transit peptide</keyword>
<evidence type="ECO:0000256" key="4">
    <source>
        <dbReference type="ARBA" id="ARBA00023128"/>
    </source>
</evidence>
<organism evidence="5 6">
    <name type="scientific">Papaver somniferum</name>
    <name type="common">Opium poppy</name>
    <dbReference type="NCBI Taxonomy" id="3469"/>
    <lineage>
        <taxon>Eukaryota</taxon>
        <taxon>Viridiplantae</taxon>
        <taxon>Streptophyta</taxon>
        <taxon>Embryophyta</taxon>
        <taxon>Tracheophyta</taxon>
        <taxon>Spermatophyta</taxon>
        <taxon>Magnoliopsida</taxon>
        <taxon>Ranunculales</taxon>
        <taxon>Papaveraceae</taxon>
        <taxon>Papaveroideae</taxon>
        <taxon>Papaver</taxon>
    </lineage>
</organism>
<name>A0A4Y7ICH4_PAPSO</name>
<dbReference type="Pfam" id="PF06644">
    <property type="entry name" value="ATP11"/>
    <property type="match status" value="1"/>
</dbReference>
<dbReference type="STRING" id="3469.A0A4Y7ICH4"/>
<comment type="subcellular location">
    <subcellularLocation>
        <location evidence="1">Mitochondrion</location>
    </subcellularLocation>
</comment>
<dbReference type="EMBL" id="CM010715">
    <property type="protein sequence ID" value="RZC46627.1"/>
    <property type="molecule type" value="Genomic_DNA"/>
</dbReference>
<evidence type="ECO:0000313" key="6">
    <source>
        <dbReference type="Proteomes" id="UP000316621"/>
    </source>
</evidence>
<comment type="similarity">
    <text evidence="2">Belongs to the ATP11 family.</text>
</comment>
<dbReference type="OrthoDB" id="16535at2759"/>
<dbReference type="PANTHER" id="PTHR13126:SF0">
    <property type="entry name" value="ATP SYNTHASE MITOCHONDRIAL F1 COMPLEX ASSEMBLY FACTOR 1"/>
    <property type="match status" value="1"/>
</dbReference>
<dbReference type="PANTHER" id="PTHR13126">
    <property type="entry name" value="CHAPERONE ATP11"/>
    <property type="match status" value="1"/>
</dbReference>
<dbReference type="OMA" id="WREYHEG"/>
<gene>
    <name evidence="5" type="ORF">C5167_039576</name>
</gene>
<protein>
    <recommendedName>
        <fullName evidence="7">ATP synthase mitochondrial F1 complex assembly factor 1</fullName>
    </recommendedName>
</protein>
<reference evidence="5 6" key="1">
    <citation type="journal article" date="2018" name="Science">
        <title>The opium poppy genome and morphinan production.</title>
        <authorList>
            <person name="Guo L."/>
            <person name="Winzer T."/>
            <person name="Yang X."/>
            <person name="Li Y."/>
            <person name="Ning Z."/>
            <person name="He Z."/>
            <person name="Teodor R."/>
            <person name="Lu Y."/>
            <person name="Bowser T.A."/>
            <person name="Graham I.A."/>
            <person name="Ye K."/>
        </authorList>
    </citation>
    <scope>NUCLEOTIDE SEQUENCE [LARGE SCALE GENOMIC DNA]</scope>
    <source>
        <strain evidence="6">cv. HN1</strain>
        <tissue evidence="5">Leaves</tissue>
    </source>
</reference>
<sequence length="260" mass="29744">MAMMNLISSRFSRCLISSMTTLLHFDSSSSSLGRHSYNTFSLQSYVQTPDTQENLKKMIPGNNMKWGSLGPSRDYSNFASGFTPLQQKTLSSILDIERAKNFSPEDLADIWDDYHLGRGHIGVTMKAKLYHLMKQRAVTCRHFVVPLWKGSGYVTMFVQVQMPHIIFTGLEDYKARGTQAAPYFTATYFTEFAETKDMVLVRGDVVFTSKLTDVEAQWLLETTQAFYLNDARYKLVEQFNKQTRDFEFKDVLKALDLPVG</sequence>
<dbReference type="GO" id="GO:0033615">
    <property type="term" value="P:mitochondrial proton-transporting ATP synthase complex assembly"/>
    <property type="evidence" value="ECO:0007669"/>
    <property type="project" value="TreeGrafter"/>
</dbReference>
<proteinExistence type="inferred from homology"/>
<keyword evidence="4" id="KW-0496">Mitochondrion</keyword>